<evidence type="ECO:0000313" key="2">
    <source>
        <dbReference type="EMBL" id="CAB39310.1"/>
    </source>
</evidence>
<name>O94223_PASFU</name>
<dbReference type="OMA" id="LNINAQC"/>
<evidence type="ECO:0000313" key="4">
    <source>
        <dbReference type="Proteomes" id="UP000756132"/>
    </source>
</evidence>
<reference evidence="3" key="3">
    <citation type="journal article" date="2022" name="Microb. Genom.">
        <title>A chromosome-scale genome assembly of the tomato pathogen Cladosporium fulvum reveals a compartmentalized genome architecture and the presence of a dispensable chromosome.</title>
        <authorList>
            <person name="Zaccaron A.Z."/>
            <person name="Chen L.H."/>
            <person name="Samaras A."/>
            <person name="Stergiopoulos I."/>
        </authorList>
    </citation>
    <scope>NUCLEOTIDE SEQUENCE</scope>
    <source>
        <strain evidence="3">Race5_Kim</strain>
    </source>
</reference>
<organism evidence="2">
    <name type="scientific">Passalora fulva</name>
    <name type="common">Tomato leaf mold</name>
    <name type="synonym">Cladosporium fulvum</name>
    <dbReference type="NCBI Taxonomy" id="5499"/>
    <lineage>
        <taxon>Eukaryota</taxon>
        <taxon>Fungi</taxon>
        <taxon>Dikarya</taxon>
        <taxon>Ascomycota</taxon>
        <taxon>Pezizomycotina</taxon>
        <taxon>Dothideomycetes</taxon>
        <taxon>Dothideomycetidae</taxon>
        <taxon>Mycosphaerellales</taxon>
        <taxon>Mycosphaerellaceae</taxon>
        <taxon>Fulvia</taxon>
    </lineage>
</organism>
<sequence length="103" mass="10105">MQFIASILAVAAVAYAVAIPDDNSATGASKGSTCATGAQVACCTTNSSNSDLLGNVVGGSCLLDNLSLLSSLNSNCPAGNTFCCPSNSDGTLNINAQCIPISA</sequence>
<feature type="signal peptide" evidence="1">
    <location>
        <begin position="1"/>
        <end position="18"/>
    </location>
</feature>
<proteinExistence type="evidence at transcript level"/>
<evidence type="ECO:0000313" key="3">
    <source>
        <dbReference type="EMBL" id="UJO21377.1"/>
    </source>
</evidence>
<dbReference type="Proteomes" id="UP000756132">
    <property type="component" value="Chromosome 8"/>
</dbReference>
<reference evidence="3" key="2">
    <citation type="submission" date="2021-12" db="EMBL/GenBank/DDBJ databases">
        <authorList>
            <person name="Zaccaron A."/>
            <person name="Stergiopoulos I."/>
        </authorList>
    </citation>
    <scope>NUCLEOTIDE SEQUENCE</scope>
    <source>
        <strain evidence="3">Race5_Kim</strain>
    </source>
</reference>
<keyword evidence="1" id="KW-0732">Signal</keyword>
<keyword evidence="4" id="KW-1185">Reference proteome</keyword>
<dbReference type="EMBL" id="AJ133701">
    <property type="protein sequence ID" value="CAB39310.1"/>
    <property type="molecule type" value="mRNA"/>
</dbReference>
<dbReference type="OrthoDB" id="3648449at2759"/>
<dbReference type="AlphaFoldDB" id="O94223"/>
<gene>
    <name evidence="2" type="primary">hcf-3</name>
    <name evidence="3" type="ORF">CLAFUR5_11054</name>
</gene>
<reference evidence="2" key="1">
    <citation type="submission" date="1999-03" db="EMBL/GenBank/DDBJ databases">
        <title>Isolation and characterisation of five different hydrophobin genes of the fungal tomato pathogen Cladosporium fulvum.</title>
        <authorList>
            <person name="Segers G.C."/>
            <person name="Hamada W."/>
            <person name="Oliver R.P."/>
            <person name="Spanu P.D."/>
        </authorList>
    </citation>
    <scope>NUCLEOTIDE SEQUENCE</scope>
    <source>
        <strain evidence="2">Race 4</strain>
    </source>
</reference>
<protein>
    <submittedName>
        <fullName evidence="2">Hydrophobin 3</fullName>
    </submittedName>
</protein>
<dbReference type="EMBL" id="CP090170">
    <property type="protein sequence ID" value="UJO21377.1"/>
    <property type="molecule type" value="Genomic_DNA"/>
</dbReference>
<accession>O94223</accession>
<feature type="chain" id="PRO_5040663637" evidence="1">
    <location>
        <begin position="19"/>
        <end position="103"/>
    </location>
</feature>
<evidence type="ECO:0000256" key="1">
    <source>
        <dbReference type="SAM" id="SignalP"/>
    </source>
</evidence>